<dbReference type="RefSeq" id="WP_343772509.1">
    <property type="nucleotide sequence ID" value="NZ_BAAADV010000001.1"/>
</dbReference>
<organism evidence="2 3">
    <name type="scientific">Natronoarchaeum mannanilyticum</name>
    <dbReference type="NCBI Taxonomy" id="926360"/>
    <lineage>
        <taxon>Archaea</taxon>
        <taxon>Methanobacteriati</taxon>
        <taxon>Methanobacteriota</taxon>
        <taxon>Stenosarchaea group</taxon>
        <taxon>Halobacteria</taxon>
        <taxon>Halobacteriales</taxon>
        <taxon>Natronoarchaeaceae</taxon>
    </lineage>
</organism>
<feature type="compositionally biased region" description="Acidic residues" evidence="1">
    <location>
        <begin position="193"/>
        <end position="218"/>
    </location>
</feature>
<comment type="caution">
    <text evidence="2">The sequence shown here is derived from an EMBL/GenBank/DDBJ whole genome shotgun (WGS) entry which is preliminary data.</text>
</comment>
<accession>A0AAV3T6G2</accession>
<reference evidence="2 3" key="1">
    <citation type="journal article" date="2019" name="Int. J. Syst. Evol. Microbiol.">
        <title>The Global Catalogue of Microorganisms (GCM) 10K type strain sequencing project: providing services to taxonomists for standard genome sequencing and annotation.</title>
        <authorList>
            <consortium name="The Broad Institute Genomics Platform"/>
            <consortium name="The Broad Institute Genome Sequencing Center for Infectious Disease"/>
            <person name="Wu L."/>
            <person name="Ma J."/>
        </authorList>
    </citation>
    <scope>NUCLEOTIDE SEQUENCE [LARGE SCALE GENOMIC DNA]</scope>
    <source>
        <strain evidence="2 3">JCM 16328</strain>
    </source>
</reference>
<feature type="compositionally biased region" description="Acidic residues" evidence="1">
    <location>
        <begin position="280"/>
        <end position="326"/>
    </location>
</feature>
<dbReference type="Proteomes" id="UP001500420">
    <property type="component" value="Unassembled WGS sequence"/>
</dbReference>
<feature type="region of interest" description="Disordered" evidence="1">
    <location>
        <begin position="253"/>
        <end position="350"/>
    </location>
</feature>
<dbReference type="InterPro" id="IPR055927">
    <property type="entry name" value="DUF7504"/>
</dbReference>
<feature type="compositionally biased region" description="Acidic residues" evidence="1">
    <location>
        <begin position="336"/>
        <end position="350"/>
    </location>
</feature>
<keyword evidence="3" id="KW-1185">Reference proteome</keyword>
<evidence type="ECO:0000313" key="2">
    <source>
        <dbReference type="EMBL" id="GAA0664862.1"/>
    </source>
</evidence>
<protein>
    <recommendedName>
        <fullName evidence="4">KaiC-like domain-containing protein</fullName>
    </recommendedName>
</protein>
<evidence type="ECO:0000313" key="3">
    <source>
        <dbReference type="Proteomes" id="UP001500420"/>
    </source>
</evidence>
<dbReference type="EMBL" id="BAAADV010000001">
    <property type="protein sequence ID" value="GAA0664862.1"/>
    <property type="molecule type" value="Genomic_DNA"/>
</dbReference>
<gene>
    <name evidence="2" type="ORF">GCM10009020_07260</name>
</gene>
<proteinExistence type="predicted"/>
<evidence type="ECO:0008006" key="4">
    <source>
        <dbReference type="Google" id="ProtNLM"/>
    </source>
</evidence>
<feature type="region of interest" description="Disordered" evidence="1">
    <location>
        <begin position="190"/>
        <end position="238"/>
    </location>
</feature>
<evidence type="ECO:0000256" key="1">
    <source>
        <dbReference type="SAM" id="MobiDB-lite"/>
    </source>
</evidence>
<dbReference type="AlphaFoldDB" id="A0AAV3T6G2"/>
<dbReference type="Pfam" id="PF24336">
    <property type="entry name" value="DUF7504"/>
    <property type="match status" value="1"/>
</dbReference>
<sequence>MSDELIDVSGGANVLVLGESGRNADRCCDALLDVGRAERRGELTVSFPEDVSDRTRLDTGATGRQSAKLGHITVGDVLRSADHSPPDFAEPVATDIVEDPGDLKAIGTSVSRFCESWAESGHLMVLCFDSISELLDRRDPKVVFQFLHTLLERLSSVDTVAHFHLDPDRFDEQTVSTFASLFDEVIDPATAEDLVDESGLDDADTEDDGGEDDAEDADGGPSLSDGIPATSGSSQASDDEIAARLDDHVEEYEVADGGTATGSASRQASDDDIAERIPDVGEEPEDGDPSDGAGEADADDAGDADTEGAADTENEDDERGAEDDANDGGSDAIAGADDETDIDDLEFDFG</sequence>
<name>A0AAV3T6G2_9EURY</name>